<reference evidence="1 2" key="1">
    <citation type="submission" date="2022-04" db="EMBL/GenBank/DDBJ databases">
        <title>Hymenobacter sp. isolated from the air.</title>
        <authorList>
            <person name="Won M."/>
            <person name="Lee C.-M."/>
            <person name="Woen H.-Y."/>
            <person name="Kwon S.-W."/>
        </authorList>
    </citation>
    <scope>NUCLEOTIDE SEQUENCE [LARGE SCALE GENOMIC DNA]</scope>
    <source>
        <strain evidence="2">5413 J-13</strain>
    </source>
</reference>
<keyword evidence="2" id="KW-1185">Reference proteome</keyword>
<sequence length="343" mass="38621">MKKYSLLPVAQPLSFGTTLDQSNSRIPAPVHASLAPVRAMRASTRIVEFDYLRVKYQQAHFQTKLEALIAMPALMLRGRSGKEWTRFAQEITNQAMFIQASSQGAVHIQEANFYGEEFDVSVEAASTLTFFTKLCCVLGQLGRIDIPIHLEGEYKKQSFSGGESGLNFVYALQGFLPRANMEVWHKQHINDWINKRLPECEWLPMPELYPTMRIVSPQPKSRGRKPRVYPSTFEGALAGGFKPTQLAALVSRQHLAFYDVASKQASAEPGQWASLYWALFSMGYVQKITMERVPELIAVSFNGKTSKSSVSSVYRNEIEDKTPAKNTETARICDVIKTHFTVK</sequence>
<dbReference type="EMBL" id="CP095053">
    <property type="protein sequence ID" value="UOR06222.1"/>
    <property type="molecule type" value="Genomic_DNA"/>
</dbReference>
<protein>
    <submittedName>
        <fullName evidence="1">Uncharacterized protein</fullName>
    </submittedName>
</protein>
<dbReference type="AlphaFoldDB" id="A0A8T9SVM0"/>
<name>A0A8T9SVM0_9BACT</name>
<dbReference type="KEGG" id="haei:MUN82_03800"/>
<evidence type="ECO:0000313" key="2">
    <source>
        <dbReference type="Proteomes" id="UP000829925"/>
    </source>
</evidence>
<proteinExistence type="predicted"/>
<organism evidence="1 2">
    <name type="scientific">Hymenobacter aerilatus</name>
    <dbReference type="NCBI Taxonomy" id="2932251"/>
    <lineage>
        <taxon>Bacteria</taxon>
        <taxon>Pseudomonadati</taxon>
        <taxon>Bacteroidota</taxon>
        <taxon>Cytophagia</taxon>
        <taxon>Cytophagales</taxon>
        <taxon>Hymenobacteraceae</taxon>
        <taxon>Hymenobacter</taxon>
    </lineage>
</organism>
<gene>
    <name evidence="1" type="ORF">MUN82_03800</name>
</gene>
<dbReference type="Proteomes" id="UP000829925">
    <property type="component" value="Chromosome"/>
</dbReference>
<dbReference type="RefSeq" id="WP_245095126.1">
    <property type="nucleotide sequence ID" value="NZ_CP095053.1"/>
</dbReference>
<evidence type="ECO:0000313" key="1">
    <source>
        <dbReference type="EMBL" id="UOR06222.1"/>
    </source>
</evidence>
<accession>A0A8T9SVM0</accession>